<evidence type="ECO:0000313" key="2">
    <source>
        <dbReference type="Proteomes" id="UP000824890"/>
    </source>
</evidence>
<evidence type="ECO:0008006" key="3">
    <source>
        <dbReference type="Google" id="ProtNLM"/>
    </source>
</evidence>
<evidence type="ECO:0000313" key="1">
    <source>
        <dbReference type="EMBL" id="KAH0873325.1"/>
    </source>
</evidence>
<organism evidence="1 2">
    <name type="scientific">Brassica napus</name>
    <name type="common">Rape</name>
    <dbReference type="NCBI Taxonomy" id="3708"/>
    <lineage>
        <taxon>Eukaryota</taxon>
        <taxon>Viridiplantae</taxon>
        <taxon>Streptophyta</taxon>
        <taxon>Embryophyta</taxon>
        <taxon>Tracheophyta</taxon>
        <taxon>Spermatophyta</taxon>
        <taxon>Magnoliopsida</taxon>
        <taxon>eudicotyledons</taxon>
        <taxon>Gunneridae</taxon>
        <taxon>Pentapetalae</taxon>
        <taxon>rosids</taxon>
        <taxon>malvids</taxon>
        <taxon>Brassicales</taxon>
        <taxon>Brassicaceae</taxon>
        <taxon>Brassiceae</taxon>
        <taxon>Brassica</taxon>
    </lineage>
</organism>
<comment type="caution">
    <text evidence="1">The sequence shown here is derived from an EMBL/GenBank/DDBJ whole genome shotgun (WGS) entry which is preliminary data.</text>
</comment>
<proteinExistence type="predicted"/>
<dbReference type="EMBL" id="JAGKQM010000016">
    <property type="protein sequence ID" value="KAH0873325.1"/>
    <property type="molecule type" value="Genomic_DNA"/>
</dbReference>
<gene>
    <name evidence="1" type="ORF">HID58_070687</name>
</gene>
<protein>
    <recommendedName>
        <fullName evidence="3">RNase H type-1 domain-containing protein</fullName>
    </recommendedName>
</protein>
<keyword evidence="2" id="KW-1185">Reference proteome</keyword>
<feature type="non-terminal residue" evidence="1">
    <location>
        <position position="1"/>
    </location>
</feature>
<reference evidence="1 2" key="1">
    <citation type="submission" date="2021-05" db="EMBL/GenBank/DDBJ databases">
        <title>Genome Assembly of Synthetic Allotetraploid Brassica napus Reveals Homoeologous Exchanges between Subgenomes.</title>
        <authorList>
            <person name="Davis J.T."/>
        </authorList>
    </citation>
    <scope>NUCLEOTIDE SEQUENCE [LARGE SCALE GENOMIC DNA]</scope>
    <source>
        <strain evidence="2">cv. Da-Ae</strain>
        <tissue evidence="1">Seedling</tissue>
    </source>
</reference>
<accession>A0ABQ7YZI8</accession>
<dbReference type="Proteomes" id="UP000824890">
    <property type="component" value="Unassembled WGS sequence"/>
</dbReference>
<feature type="non-terminal residue" evidence="1">
    <location>
        <position position="158"/>
    </location>
</feature>
<name>A0ABQ7YZI8_BRANA</name>
<sequence>DLNTSTGDHDGGWVKPPLGFVKCNIGSSWLGSNQISGAASAWILRDEKGKTLVHSRRSYSYMQSKTEPELWSMLWAVERTREVLTNPTLFPQFSRIIHTIQSYLSEIEMWSLDHCRPNRNEAAEAIAVSVTRDHRHQSYIACNAPVWLHHLLVLEAQA</sequence>